<dbReference type="GO" id="GO:0046872">
    <property type="term" value="F:metal ion binding"/>
    <property type="evidence" value="ECO:0007669"/>
    <property type="project" value="UniProtKB-KW"/>
</dbReference>
<dbReference type="PROSITE" id="PS50846">
    <property type="entry name" value="HMA_2"/>
    <property type="match status" value="1"/>
</dbReference>
<protein>
    <submittedName>
        <fullName evidence="3">Copper chaperone CopZ</fullName>
    </submittedName>
</protein>
<dbReference type="AlphaFoldDB" id="A0A7W8EKR3"/>
<keyword evidence="1" id="KW-0479">Metal-binding</keyword>
<dbReference type="Gene3D" id="3.30.70.100">
    <property type="match status" value="1"/>
</dbReference>
<evidence type="ECO:0000259" key="2">
    <source>
        <dbReference type="PROSITE" id="PS50846"/>
    </source>
</evidence>
<dbReference type="EMBL" id="JACHIN010000024">
    <property type="protein sequence ID" value="MBB5084535.1"/>
    <property type="molecule type" value="Genomic_DNA"/>
</dbReference>
<dbReference type="InterPro" id="IPR006121">
    <property type="entry name" value="HMA_dom"/>
</dbReference>
<dbReference type="FunFam" id="3.30.70.100:FF:000001">
    <property type="entry name" value="ATPase copper transporting beta"/>
    <property type="match status" value="1"/>
</dbReference>
<dbReference type="InterPro" id="IPR036163">
    <property type="entry name" value="HMA_dom_sf"/>
</dbReference>
<evidence type="ECO:0000313" key="4">
    <source>
        <dbReference type="Proteomes" id="UP000568380"/>
    </source>
</evidence>
<proteinExistence type="predicted"/>
<accession>A0A7W8EKR3</accession>
<dbReference type="CDD" id="cd00371">
    <property type="entry name" value="HMA"/>
    <property type="match status" value="1"/>
</dbReference>
<dbReference type="InterPro" id="IPR017969">
    <property type="entry name" value="Heavy-metal-associated_CS"/>
</dbReference>
<dbReference type="RefSeq" id="WP_184974662.1">
    <property type="nucleotide sequence ID" value="NZ_JACHIN010000024.1"/>
</dbReference>
<dbReference type="SUPFAM" id="SSF55008">
    <property type="entry name" value="HMA, heavy metal-associated domain"/>
    <property type="match status" value="1"/>
</dbReference>
<evidence type="ECO:0000313" key="3">
    <source>
        <dbReference type="EMBL" id="MBB5084535.1"/>
    </source>
</evidence>
<gene>
    <name evidence="3" type="ORF">HNR40_010044</name>
</gene>
<reference evidence="3 4" key="1">
    <citation type="submission" date="2020-08" db="EMBL/GenBank/DDBJ databases">
        <title>Genomic Encyclopedia of Type Strains, Phase IV (KMG-IV): sequencing the most valuable type-strain genomes for metagenomic binning, comparative biology and taxonomic classification.</title>
        <authorList>
            <person name="Goeker M."/>
        </authorList>
    </citation>
    <scope>NUCLEOTIDE SEQUENCE [LARGE SCALE GENOMIC DNA]</scope>
    <source>
        <strain evidence="3 4">DSM 45385</strain>
    </source>
</reference>
<dbReference type="PROSITE" id="PS01047">
    <property type="entry name" value="HMA_1"/>
    <property type="match status" value="1"/>
</dbReference>
<comment type="caution">
    <text evidence="3">The sequence shown here is derived from an EMBL/GenBank/DDBJ whole genome shotgun (WGS) entry which is preliminary data.</text>
</comment>
<evidence type="ECO:0000256" key="1">
    <source>
        <dbReference type="ARBA" id="ARBA00022723"/>
    </source>
</evidence>
<sequence length="68" mass="6948">MSTTTFAVTGMTCNGCANKVKGEIGKVDGVSQVDVELATGRVTVTADGVADARIIDVVEEVGYEAVVV</sequence>
<keyword evidence="4" id="KW-1185">Reference proteome</keyword>
<dbReference type="Pfam" id="PF00403">
    <property type="entry name" value="HMA"/>
    <property type="match status" value="1"/>
</dbReference>
<organism evidence="3 4">
    <name type="scientific">Nonomuraea endophytica</name>
    <dbReference type="NCBI Taxonomy" id="714136"/>
    <lineage>
        <taxon>Bacteria</taxon>
        <taxon>Bacillati</taxon>
        <taxon>Actinomycetota</taxon>
        <taxon>Actinomycetes</taxon>
        <taxon>Streptosporangiales</taxon>
        <taxon>Streptosporangiaceae</taxon>
        <taxon>Nonomuraea</taxon>
    </lineage>
</organism>
<name>A0A7W8EKR3_9ACTN</name>
<dbReference type="Proteomes" id="UP000568380">
    <property type="component" value="Unassembled WGS sequence"/>
</dbReference>
<feature type="domain" description="HMA" evidence="2">
    <location>
        <begin position="2"/>
        <end position="66"/>
    </location>
</feature>